<dbReference type="PANTHER" id="PTHR34309">
    <property type="entry name" value="SLR1406 PROTEIN"/>
    <property type="match status" value="1"/>
</dbReference>
<dbReference type="Pfam" id="PF03928">
    <property type="entry name" value="HbpS-like"/>
    <property type="match status" value="1"/>
</dbReference>
<dbReference type="InterPro" id="IPR052517">
    <property type="entry name" value="GlcG_carb_metab_protein"/>
</dbReference>
<dbReference type="OrthoDB" id="9800768at2"/>
<dbReference type="SUPFAM" id="SSF143744">
    <property type="entry name" value="GlcG-like"/>
    <property type="match status" value="1"/>
</dbReference>
<evidence type="ECO:0000313" key="1">
    <source>
        <dbReference type="EMBL" id="ARN72801.1"/>
    </source>
</evidence>
<protein>
    <recommendedName>
        <fullName evidence="3">GlcG protein</fullName>
    </recommendedName>
</protein>
<dbReference type="PANTHER" id="PTHR34309:SF1">
    <property type="entry name" value="PROTEIN GLCG"/>
    <property type="match status" value="1"/>
</dbReference>
<dbReference type="AlphaFoldDB" id="A0A1X9N6B3"/>
<name>A0A1X9N6B3_9GAMM</name>
<evidence type="ECO:0000313" key="2">
    <source>
        <dbReference type="Proteomes" id="UP000193450"/>
    </source>
</evidence>
<dbReference type="InterPro" id="IPR038084">
    <property type="entry name" value="PduO/GlcC-like_sf"/>
</dbReference>
<gene>
    <name evidence="1" type="ORF">BST96_00955</name>
</gene>
<accession>A0A1X9N6B3</accession>
<dbReference type="EMBL" id="CP019343">
    <property type="protein sequence ID" value="ARN72801.1"/>
    <property type="molecule type" value="Genomic_DNA"/>
</dbReference>
<dbReference type="Proteomes" id="UP000193450">
    <property type="component" value="Chromosome"/>
</dbReference>
<dbReference type="KEGG" id="osg:BST96_00955"/>
<sequence length="160" mass="17141">MTRQTISSVLMALILIGSTVAWAKNEPSRMTYAMAATAMDAAEAYARNENWRVTILITDQHANPVMLRRIDGASHRSFGFATSKALVVTQTGLSSGEYGEKLKAGEIQEIDGGTHYKGGVPIYSGEQLLGSITVSGVRDFQDEEVAIAGAKTIGTTTQSR</sequence>
<dbReference type="Gene3D" id="3.30.450.150">
    <property type="entry name" value="Haem-degrading domain"/>
    <property type="match status" value="1"/>
</dbReference>
<keyword evidence="2" id="KW-1185">Reference proteome</keyword>
<dbReference type="STRING" id="716816.BST96_00955"/>
<dbReference type="InterPro" id="IPR005624">
    <property type="entry name" value="PduO/GlcC-like"/>
</dbReference>
<evidence type="ECO:0008006" key="3">
    <source>
        <dbReference type="Google" id="ProtNLM"/>
    </source>
</evidence>
<organism evidence="1 2">
    <name type="scientific">Oceanicoccus sagamiensis</name>
    <dbReference type="NCBI Taxonomy" id="716816"/>
    <lineage>
        <taxon>Bacteria</taxon>
        <taxon>Pseudomonadati</taxon>
        <taxon>Pseudomonadota</taxon>
        <taxon>Gammaproteobacteria</taxon>
        <taxon>Cellvibrionales</taxon>
        <taxon>Spongiibacteraceae</taxon>
        <taxon>Oceanicoccus</taxon>
    </lineage>
</organism>
<reference evidence="1 2" key="1">
    <citation type="submission" date="2016-11" db="EMBL/GenBank/DDBJ databases">
        <title>Trade-off between light-utilization and light-protection in marine flavobacteria.</title>
        <authorList>
            <person name="Kumagai Y."/>
        </authorList>
    </citation>
    <scope>NUCLEOTIDE SEQUENCE [LARGE SCALE GENOMIC DNA]</scope>
    <source>
        <strain evidence="1 2">NBRC 107125</strain>
    </source>
</reference>
<proteinExistence type="predicted"/>
<dbReference type="RefSeq" id="WP_085756893.1">
    <property type="nucleotide sequence ID" value="NZ_CP019343.1"/>
</dbReference>